<dbReference type="PANTHER" id="PTHR30386:SF28">
    <property type="entry name" value="EXPORTED PROTEIN"/>
    <property type="match status" value="1"/>
</dbReference>
<dbReference type="Proteomes" id="UP000062788">
    <property type="component" value="Unassembled WGS sequence"/>
</dbReference>
<dbReference type="RefSeq" id="WP_059520307.1">
    <property type="nucleotide sequence ID" value="NZ_CP013449.1"/>
</dbReference>
<feature type="transmembrane region" description="Helical" evidence="8">
    <location>
        <begin position="39"/>
        <end position="60"/>
    </location>
</feature>
<dbReference type="Gene3D" id="2.40.30.170">
    <property type="match status" value="1"/>
</dbReference>
<evidence type="ECO:0000256" key="1">
    <source>
        <dbReference type="ARBA" id="ARBA00004167"/>
    </source>
</evidence>
<comment type="similarity">
    <text evidence="2">Belongs to the membrane fusion protein (MFP) (TC 8.A.1) family.</text>
</comment>
<dbReference type="PANTHER" id="PTHR30386">
    <property type="entry name" value="MEMBRANE FUSION SUBUNIT OF EMRAB-TOLC MULTIDRUG EFFLUX PUMP"/>
    <property type="match status" value="1"/>
</dbReference>
<feature type="coiled-coil region" evidence="7">
    <location>
        <begin position="117"/>
        <end position="144"/>
    </location>
</feature>
<dbReference type="PRINTS" id="PR01490">
    <property type="entry name" value="RTXTOXIND"/>
</dbReference>
<dbReference type="Proteomes" id="UP000198460">
    <property type="component" value="Unassembled WGS sequence"/>
</dbReference>
<evidence type="ECO:0000256" key="6">
    <source>
        <dbReference type="ARBA" id="ARBA00023136"/>
    </source>
</evidence>
<dbReference type="GO" id="GO:0016020">
    <property type="term" value="C:membrane"/>
    <property type="evidence" value="ECO:0007669"/>
    <property type="project" value="UniProtKB-SubCell"/>
</dbReference>
<organism evidence="9 11">
    <name type="scientific">Burkholderia singularis</name>
    <dbReference type="NCBI Taxonomy" id="1503053"/>
    <lineage>
        <taxon>Bacteria</taxon>
        <taxon>Pseudomonadati</taxon>
        <taxon>Pseudomonadota</taxon>
        <taxon>Betaproteobacteria</taxon>
        <taxon>Burkholderiales</taxon>
        <taxon>Burkholderiaceae</taxon>
        <taxon>Burkholderia</taxon>
        <taxon>pseudomallei group</taxon>
    </lineage>
</organism>
<name>A0A118DLW9_9BURK</name>
<keyword evidence="4 8" id="KW-0812">Transmembrane</keyword>
<dbReference type="OrthoDB" id="9775513at2"/>
<evidence type="ECO:0000313" key="12">
    <source>
        <dbReference type="Proteomes" id="UP000198460"/>
    </source>
</evidence>
<gene>
    <name evidence="10" type="ORF">BSIN_3061</name>
    <name evidence="9" type="ORF">WS67_22385</name>
</gene>
<evidence type="ECO:0000313" key="11">
    <source>
        <dbReference type="Proteomes" id="UP000062788"/>
    </source>
</evidence>
<reference evidence="9 11" key="1">
    <citation type="submission" date="2015-11" db="EMBL/GenBank/DDBJ databases">
        <title>Expanding the genomic diversity of Burkholderia species for the development of highly accurate diagnostics.</title>
        <authorList>
            <person name="Sahl J."/>
            <person name="Keim P."/>
            <person name="Wagner D."/>
        </authorList>
    </citation>
    <scope>NUCLEOTIDE SEQUENCE [LARGE SCALE GENOMIC DNA]</scope>
    <source>
        <strain evidence="9 11">TSV85</strain>
    </source>
</reference>
<dbReference type="AlphaFoldDB" id="A0A118DLW9"/>
<dbReference type="InterPro" id="IPR050739">
    <property type="entry name" value="MFP"/>
</dbReference>
<proteinExistence type="inferred from homology"/>
<keyword evidence="5 8" id="KW-1133">Transmembrane helix</keyword>
<evidence type="ECO:0000256" key="5">
    <source>
        <dbReference type="ARBA" id="ARBA00022989"/>
    </source>
</evidence>
<evidence type="ECO:0000256" key="8">
    <source>
        <dbReference type="SAM" id="Phobius"/>
    </source>
</evidence>
<comment type="subcellular location">
    <subcellularLocation>
        <location evidence="1">Membrane</location>
        <topology evidence="1">Single-pass membrane protein</topology>
    </subcellularLocation>
</comment>
<evidence type="ECO:0000256" key="4">
    <source>
        <dbReference type="ARBA" id="ARBA00022692"/>
    </source>
</evidence>
<accession>A0A118DLW9</accession>
<keyword evidence="6 8" id="KW-0472">Membrane</keyword>
<evidence type="ECO:0000313" key="10">
    <source>
        <dbReference type="EMBL" id="SMF99874.1"/>
    </source>
</evidence>
<keyword evidence="11" id="KW-1185">Reference proteome</keyword>
<dbReference type="PROSITE" id="PS00543">
    <property type="entry name" value="HLYD_FAMILY"/>
    <property type="match status" value="1"/>
</dbReference>
<evidence type="ECO:0000256" key="7">
    <source>
        <dbReference type="SAM" id="Coils"/>
    </source>
</evidence>
<keyword evidence="3" id="KW-0813">Transport</keyword>
<dbReference type="InterPro" id="IPR006144">
    <property type="entry name" value="Secretion_HlyD_CS"/>
</dbReference>
<dbReference type="EMBL" id="LOWA01000056">
    <property type="protein sequence ID" value="KVE23949.1"/>
    <property type="molecule type" value="Genomic_DNA"/>
</dbReference>
<dbReference type="EMBL" id="FXAN01000045">
    <property type="protein sequence ID" value="SMF99874.1"/>
    <property type="molecule type" value="Genomic_DNA"/>
</dbReference>
<evidence type="ECO:0000256" key="3">
    <source>
        <dbReference type="ARBA" id="ARBA00022448"/>
    </source>
</evidence>
<evidence type="ECO:0000313" key="9">
    <source>
        <dbReference type="EMBL" id="KVE23949.1"/>
    </source>
</evidence>
<protein>
    <submittedName>
        <fullName evidence="10">HlyD family secretion protein</fullName>
    </submittedName>
    <submittedName>
        <fullName evidence="9">Multidrug transporter</fullName>
    </submittedName>
</protein>
<keyword evidence="7" id="KW-0175">Coiled coil</keyword>
<dbReference type="GO" id="GO:0009306">
    <property type="term" value="P:protein secretion"/>
    <property type="evidence" value="ECO:0007669"/>
    <property type="project" value="InterPro"/>
</dbReference>
<reference evidence="10 12" key="2">
    <citation type="submission" date="2017-04" db="EMBL/GenBank/DDBJ databases">
        <authorList>
            <person name="Afonso C.L."/>
            <person name="Miller P.J."/>
            <person name="Scott M.A."/>
            <person name="Spackman E."/>
            <person name="Goraichik I."/>
            <person name="Dimitrov K.M."/>
            <person name="Suarez D.L."/>
            <person name="Swayne D.E."/>
        </authorList>
    </citation>
    <scope>NUCLEOTIDE SEQUENCE [LARGE SCALE GENOMIC DNA]</scope>
    <source>
        <strain evidence="10">LMG 28154</strain>
    </source>
</reference>
<sequence>MPAWTESLREQKAPRKLARGTTFGTVINGVVGVPVSMRFFCYLSIAMFAMFIIALVRLSYANTESVVGTLAPRSGLIGVGAPPGWAVREVFVTKDQYVKAGQKLMSVTRDTSFVAQANNAQEMRDSIKRQRVEVNQQMDAAKLEYQSSIQQTNQQIAALSESRGLIDKQIQDQRRIVSENQERRDRVKQLLNEQVVTLEQYNQVNTQFLQASQGLQDLLLRKADLVKNIMKLRGDLDTMQSKYDGSNAELKIKQEELNSREYNIDENVNQILYAPADGQIVRLDVVQGGVIDQSNTRVVEILPAKADGLVAELYIPSSKAGFIKPGQEVKLAYGSYPVEKFGTYRGKLLSVSPVAFSAKELNLPTDSSNATQTYFKSWVELADRQPVFEGKPLALRAGMLLRADIVLEKRSLLEWLFEPLYRIRQRMFGTPA</sequence>
<evidence type="ECO:0000256" key="2">
    <source>
        <dbReference type="ARBA" id="ARBA00009477"/>
    </source>
</evidence>